<dbReference type="GeneID" id="69057440"/>
<gene>
    <name evidence="2" type="ORF">GQR93_03600</name>
</gene>
<accession>A0A6P1EB65</accession>
<dbReference type="EMBL" id="CP047121">
    <property type="protein sequence ID" value="QHB51364.1"/>
    <property type="molecule type" value="Genomic_DNA"/>
</dbReference>
<feature type="signal peptide" evidence="1">
    <location>
        <begin position="1"/>
        <end position="27"/>
    </location>
</feature>
<dbReference type="Proteomes" id="UP000465035">
    <property type="component" value="Chromosome"/>
</dbReference>
<reference evidence="2 3" key="1">
    <citation type="submission" date="2019-12" db="EMBL/GenBank/DDBJ databases">
        <title>Lactobacillus hilgardii FLUB.</title>
        <authorList>
            <person name="Gustaw K."/>
        </authorList>
    </citation>
    <scope>NUCLEOTIDE SEQUENCE [LARGE SCALE GENOMIC DNA]</scope>
    <source>
        <strain evidence="2 3">FLUB</strain>
    </source>
</reference>
<sequence length="157" mass="17858">MNTKLTLASIITAMAFIPLLNSKPVHASSWGSWHNGNPSFLRNKFYRTRLGPKYVKYGDKWVKNGNARRYEGIRTYKSHMTFLGAQYSSSLRNCHYIHAGKTYIIEGASDHSGGDYTYPLIKVVKINKHLIYSNTGSATKSGRYYITTPLDKMKLIK</sequence>
<proteinExistence type="predicted"/>
<name>A0A6P1EB65_LENHI</name>
<feature type="chain" id="PRO_5027017284" evidence="1">
    <location>
        <begin position="28"/>
        <end position="157"/>
    </location>
</feature>
<protein>
    <submittedName>
        <fullName evidence="2">Uncharacterized protein</fullName>
    </submittedName>
</protein>
<evidence type="ECO:0000313" key="3">
    <source>
        <dbReference type="Proteomes" id="UP000465035"/>
    </source>
</evidence>
<dbReference type="RefSeq" id="WP_035444327.1">
    <property type="nucleotide sequence ID" value="NZ_CABKOL010000106.1"/>
</dbReference>
<dbReference type="AlphaFoldDB" id="A0A6P1EB65"/>
<keyword evidence="1" id="KW-0732">Signal</keyword>
<evidence type="ECO:0000256" key="1">
    <source>
        <dbReference type="SAM" id="SignalP"/>
    </source>
</evidence>
<evidence type="ECO:0000313" key="2">
    <source>
        <dbReference type="EMBL" id="QHB51364.1"/>
    </source>
</evidence>
<organism evidence="2 3">
    <name type="scientific">Lentilactobacillus hilgardii</name>
    <name type="common">Lactobacillus hilgardii</name>
    <dbReference type="NCBI Taxonomy" id="1588"/>
    <lineage>
        <taxon>Bacteria</taxon>
        <taxon>Bacillati</taxon>
        <taxon>Bacillota</taxon>
        <taxon>Bacilli</taxon>
        <taxon>Lactobacillales</taxon>
        <taxon>Lactobacillaceae</taxon>
        <taxon>Lentilactobacillus</taxon>
    </lineage>
</organism>